<dbReference type="PANTHER" id="PTHR31410:SF1">
    <property type="entry name" value="POST-GPI ATTACHMENT TO PROTEINS FACTOR 4"/>
    <property type="match status" value="1"/>
</dbReference>
<keyword evidence="1" id="KW-0472">Membrane</keyword>
<dbReference type="AlphaFoldDB" id="A0AAD4MVG8"/>
<sequence length="569" mass="66591">MRLIKCLWLWRRMWKRRNALIWNVLIWTYQTAINSVLLIISLYVLRTAIPTLGHNDIYYLSSSPFQQHLTQHLSDDQLNRLRVARAEKLLLENDLRRFKFAPGSTPPRLAIAITASDRRNLELVQMMGFISAHITSNYSLSICNTELAGRRPHALRRFENTSHIIEVNSNLTTWRNWTSKDRWLKEAHDYWHCMNSTLETLFNETNGPDYLLVLEDDTIPIPLFEAAISSVMNQLDLYTEIDYVKLYKRWDWRGIPSAYESFVVTLLMAYLAQISLWHNRNVLVIAAVVAVTQTCWRMYFRELISDARFALTHHVVLAMPEECCTQAVLFRSSSVPKILEAMWAADKPLDWPKDLTLDKSDFVGRRSDINLVVHVGYFSYIRQAYKPGFRIMFRGWDSVFGIPLSSPPLCKPVPSYLRFKTVMIESHFPFSEDYSCRLLAALKRLQSSFVDCRLYFSSGNRLGEPFTTRRSLLHFLKTHLMPLFPSCRECKFCGHHLNILEDKETFVSATHTCSYKLVVDIHIVFIEFLELFQKDFIATNDNTEEQLKIFYTEEFGHRMPCVTFERSKL</sequence>
<comment type="caution">
    <text evidence="2">The sequence shown here is derived from an EMBL/GenBank/DDBJ whole genome shotgun (WGS) entry which is preliminary data.</text>
</comment>
<feature type="transmembrane region" description="Helical" evidence="1">
    <location>
        <begin position="20"/>
        <end position="45"/>
    </location>
</feature>
<dbReference type="EMBL" id="JAKKPZ010000039">
    <property type="protein sequence ID" value="KAI1707732.1"/>
    <property type="molecule type" value="Genomic_DNA"/>
</dbReference>
<keyword evidence="1" id="KW-0812">Transmembrane</keyword>
<reference evidence="2" key="1">
    <citation type="submission" date="2022-01" db="EMBL/GenBank/DDBJ databases">
        <title>Genome Sequence Resource for Two Populations of Ditylenchus destructor, the Migratory Endoparasitic Phytonematode.</title>
        <authorList>
            <person name="Zhang H."/>
            <person name="Lin R."/>
            <person name="Xie B."/>
        </authorList>
    </citation>
    <scope>NUCLEOTIDE SEQUENCE</scope>
    <source>
        <strain evidence="2">BazhouSP</strain>
    </source>
</reference>
<gene>
    <name evidence="2" type="ORF">DdX_12287</name>
</gene>
<dbReference type="Proteomes" id="UP001201812">
    <property type="component" value="Unassembled WGS sequence"/>
</dbReference>
<dbReference type="InterPro" id="IPR029675">
    <property type="entry name" value="PGAP4"/>
</dbReference>
<accession>A0AAD4MVG8</accession>
<dbReference type="PANTHER" id="PTHR31410">
    <property type="entry name" value="TRANSMEMBRANE PROTEIN 246"/>
    <property type="match status" value="1"/>
</dbReference>
<dbReference type="GO" id="GO:0000139">
    <property type="term" value="C:Golgi membrane"/>
    <property type="evidence" value="ECO:0007669"/>
    <property type="project" value="InterPro"/>
</dbReference>
<evidence type="ECO:0000313" key="3">
    <source>
        <dbReference type="Proteomes" id="UP001201812"/>
    </source>
</evidence>
<evidence type="ECO:0000313" key="2">
    <source>
        <dbReference type="EMBL" id="KAI1707732.1"/>
    </source>
</evidence>
<name>A0AAD4MVG8_9BILA</name>
<keyword evidence="3" id="KW-1185">Reference proteome</keyword>
<protein>
    <submittedName>
        <fullName evidence="2">Uncharacterized protein</fullName>
    </submittedName>
</protein>
<keyword evidence="1" id="KW-1133">Transmembrane helix</keyword>
<proteinExistence type="predicted"/>
<dbReference type="GO" id="GO:0006506">
    <property type="term" value="P:GPI anchor biosynthetic process"/>
    <property type="evidence" value="ECO:0007669"/>
    <property type="project" value="InterPro"/>
</dbReference>
<dbReference type="GO" id="GO:0016757">
    <property type="term" value="F:glycosyltransferase activity"/>
    <property type="evidence" value="ECO:0007669"/>
    <property type="project" value="InterPro"/>
</dbReference>
<evidence type="ECO:0000256" key="1">
    <source>
        <dbReference type="SAM" id="Phobius"/>
    </source>
</evidence>
<organism evidence="2 3">
    <name type="scientific">Ditylenchus destructor</name>
    <dbReference type="NCBI Taxonomy" id="166010"/>
    <lineage>
        <taxon>Eukaryota</taxon>
        <taxon>Metazoa</taxon>
        <taxon>Ecdysozoa</taxon>
        <taxon>Nematoda</taxon>
        <taxon>Chromadorea</taxon>
        <taxon>Rhabditida</taxon>
        <taxon>Tylenchina</taxon>
        <taxon>Tylenchomorpha</taxon>
        <taxon>Sphaerularioidea</taxon>
        <taxon>Anguinidae</taxon>
        <taxon>Anguininae</taxon>
        <taxon>Ditylenchus</taxon>
    </lineage>
</organism>